<dbReference type="RefSeq" id="WP_302707929.1">
    <property type="nucleotide sequence ID" value="NZ_JAULSC010000008.1"/>
</dbReference>
<name>A0ABT8TQ83_9ACTN</name>
<keyword evidence="1" id="KW-1133">Transmembrane helix</keyword>
<gene>
    <name evidence="2" type="ORF">QWJ41_10300</name>
</gene>
<sequence length="79" mass="8129">MLGPLPRLHRSVLVALLLVLGALSGLFVAVDTPALPVSLGMLAGAGAGALLALALDGTEPDVQSGVQPAHVLRHPRWRH</sequence>
<keyword evidence="1" id="KW-0472">Membrane</keyword>
<proteinExistence type="predicted"/>
<dbReference type="EMBL" id="JAULSC010000008">
    <property type="protein sequence ID" value="MDO3396110.1"/>
    <property type="molecule type" value="Genomic_DNA"/>
</dbReference>
<evidence type="ECO:0000313" key="3">
    <source>
        <dbReference type="Proteomes" id="UP001168363"/>
    </source>
</evidence>
<evidence type="ECO:0000256" key="1">
    <source>
        <dbReference type="SAM" id="Phobius"/>
    </source>
</evidence>
<comment type="caution">
    <text evidence="2">The sequence shown here is derived from an EMBL/GenBank/DDBJ whole genome shotgun (WGS) entry which is preliminary data.</text>
</comment>
<reference evidence="2" key="1">
    <citation type="submission" date="2023-06" db="EMBL/GenBank/DDBJ databases">
        <title>Genome sequence of Nocardioides sp. SOB44.</title>
        <authorList>
            <person name="Zhang G."/>
        </authorList>
    </citation>
    <scope>NUCLEOTIDE SEQUENCE</scope>
    <source>
        <strain evidence="2">SOB44</strain>
    </source>
</reference>
<feature type="transmembrane region" description="Helical" evidence="1">
    <location>
        <begin position="12"/>
        <end position="30"/>
    </location>
</feature>
<feature type="transmembrane region" description="Helical" evidence="1">
    <location>
        <begin position="36"/>
        <end position="55"/>
    </location>
</feature>
<keyword evidence="1" id="KW-0812">Transmembrane</keyword>
<evidence type="ECO:0000313" key="2">
    <source>
        <dbReference type="EMBL" id="MDO3396110.1"/>
    </source>
</evidence>
<organism evidence="2 3">
    <name type="scientific">Nocardioides cremeus</name>
    <dbReference type="NCBI Taxonomy" id="3058044"/>
    <lineage>
        <taxon>Bacteria</taxon>
        <taxon>Bacillati</taxon>
        <taxon>Actinomycetota</taxon>
        <taxon>Actinomycetes</taxon>
        <taxon>Propionibacteriales</taxon>
        <taxon>Nocardioidaceae</taxon>
        <taxon>Nocardioides</taxon>
    </lineage>
</organism>
<protein>
    <submittedName>
        <fullName evidence="2">Uncharacterized protein</fullName>
    </submittedName>
</protein>
<dbReference type="Proteomes" id="UP001168363">
    <property type="component" value="Unassembled WGS sequence"/>
</dbReference>
<keyword evidence="3" id="KW-1185">Reference proteome</keyword>
<accession>A0ABT8TQ83</accession>